<sequence>MYPSGFRGAERGGGSAADLAVEEPGLEEPSECEEVLGLAKRCGERVPGLGGEEGEGSAAGCLALDSGYDGEGEVGGSELTCWSVEVKSGVEVGGSGVVKCLVSVGQEFKGDPLVYREPVEFL</sequence>
<protein>
    <submittedName>
        <fullName evidence="2">Uncharacterized protein</fullName>
    </submittedName>
</protein>
<dbReference type="Proteomes" id="UP001066276">
    <property type="component" value="Chromosome 11"/>
</dbReference>
<dbReference type="AlphaFoldDB" id="A0AAV7LIZ2"/>
<accession>A0AAV7LIZ2</accession>
<keyword evidence="3" id="KW-1185">Reference proteome</keyword>
<evidence type="ECO:0000256" key="1">
    <source>
        <dbReference type="SAM" id="MobiDB-lite"/>
    </source>
</evidence>
<name>A0AAV7LIZ2_PLEWA</name>
<evidence type="ECO:0000313" key="3">
    <source>
        <dbReference type="Proteomes" id="UP001066276"/>
    </source>
</evidence>
<organism evidence="2 3">
    <name type="scientific">Pleurodeles waltl</name>
    <name type="common">Iberian ribbed newt</name>
    <dbReference type="NCBI Taxonomy" id="8319"/>
    <lineage>
        <taxon>Eukaryota</taxon>
        <taxon>Metazoa</taxon>
        <taxon>Chordata</taxon>
        <taxon>Craniata</taxon>
        <taxon>Vertebrata</taxon>
        <taxon>Euteleostomi</taxon>
        <taxon>Amphibia</taxon>
        <taxon>Batrachia</taxon>
        <taxon>Caudata</taxon>
        <taxon>Salamandroidea</taxon>
        <taxon>Salamandridae</taxon>
        <taxon>Pleurodelinae</taxon>
        <taxon>Pleurodeles</taxon>
    </lineage>
</organism>
<dbReference type="EMBL" id="JANPWB010000015">
    <property type="protein sequence ID" value="KAJ1090997.1"/>
    <property type="molecule type" value="Genomic_DNA"/>
</dbReference>
<gene>
    <name evidence="2" type="ORF">NDU88_004125</name>
</gene>
<feature type="region of interest" description="Disordered" evidence="1">
    <location>
        <begin position="1"/>
        <end position="26"/>
    </location>
</feature>
<proteinExistence type="predicted"/>
<comment type="caution">
    <text evidence="2">The sequence shown here is derived from an EMBL/GenBank/DDBJ whole genome shotgun (WGS) entry which is preliminary data.</text>
</comment>
<reference evidence="2" key="1">
    <citation type="journal article" date="2022" name="bioRxiv">
        <title>Sequencing and chromosome-scale assembly of the giantPleurodeles waltlgenome.</title>
        <authorList>
            <person name="Brown T."/>
            <person name="Elewa A."/>
            <person name="Iarovenko S."/>
            <person name="Subramanian E."/>
            <person name="Araus A.J."/>
            <person name="Petzold A."/>
            <person name="Susuki M."/>
            <person name="Suzuki K.-i.T."/>
            <person name="Hayashi T."/>
            <person name="Toyoda A."/>
            <person name="Oliveira C."/>
            <person name="Osipova E."/>
            <person name="Leigh N.D."/>
            <person name="Simon A."/>
            <person name="Yun M.H."/>
        </authorList>
    </citation>
    <scope>NUCLEOTIDE SEQUENCE</scope>
    <source>
        <strain evidence="2">20211129_DDA</strain>
        <tissue evidence="2">Liver</tissue>
    </source>
</reference>
<evidence type="ECO:0000313" key="2">
    <source>
        <dbReference type="EMBL" id="KAJ1090997.1"/>
    </source>
</evidence>